<dbReference type="GO" id="GO:0033167">
    <property type="term" value="C:ARC complex"/>
    <property type="evidence" value="ECO:0007669"/>
    <property type="project" value="InterPro"/>
</dbReference>
<keyword evidence="3" id="KW-1185">Reference proteome</keyword>
<reference evidence="2 3" key="1">
    <citation type="journal article" date="2015" name="Biotechnol. Biofuels">
        <title>Enhanced degradation of softwood versus hardwood by the white-rot fungus Pycnoporus coccineus.</title>
        <authorList>
            <person name="Couturier M."/>
            <person name="Navarro D."/>
            <person name="Chevret D."/>
            <person name="Henrissat B."/>
            <person name="Piumi F."/>
            <person name="Ruiz-Duenas F.J."/>
            <person name="Martinez A.T."/>
            <person name="Grigoriev I.V."/>
            <person name="Riley R."/>
            <person name="Lipzen A."/>
            <person name="Berrin J.G."/>
            <person name="Master E.R."/>
            <person name="Rosso M.N."/>
        </authorList>
    </citation>
    <scope>NUCLEOTIDE SEQUENCE [LARGE SCALE GENOMIC DNA]</scope>
    <source>
        <strain evidence="2 3">BRFM310</strain>
    </source>
</reference>
<feature type="region of interest" description="Disordered" evidence="1">
    <location>
        <begin position="419"/>
        <end position="448"/>
    </location>
</feature>
<feature type="region of interest" description="Disordered" evidence="1">
    <location>
        <begin position="491"/>
        <end position="510"/>
    </location>
</feature>
<accession>A0A1Y2ITL8</accession>
<feature type="region of interest" description="Disordered" evidence="1">
    <location>
        <begin position="277"/>
        <end position="299"/>
    </location>
</feature>
<dbReference type="Proteomes" id="UP000193067">
    <property type="component" value="Unassembled WGS sequence"/>
</dbReference>
<sequence length="608" mass="67673">MERRKRKKTAKVGANGVVRRAMWYEEWAEGEELRRTAGVIDPSLPRIDRLHQAAYDFKQGRPLHTNQELSQLWDRWRLYLGLISGMAPPATRKKNSQMRDALAAMAEAGDDDDDDEEEEMPATRPPKKADVVVTNDDNIPAKAAPAVQPSKPFFTEEQREQRREYFREVRDTKADRFLNDPETAVKIFLSGYYRDRGMIFSEKYCRDGPILLNFFLNFLLRNRVFPESEKDLRKAVAITEQAQKELPHSFVVSRTVPDEFSQGCELLFGTKTRTNIWQDADQGTSGDEGEPDAKRQKVDGPIAPTVLQEAAGFDKIEVVTPDTMAAMEQDAQEVRAGANLNGGEEDPSEMTWGTEPAPAPDANAPSWGDMNAAWTAPEDPDIWDTTPKSNPLGGFLGATALPLTHTTGIVERSTRRVKAITPPPPHAAVVGKKKARRGATQAEDGPDAAAVERDLEGRFAKVVLIPWHEWDLYDKADVTKPRILPESRGPVVKEEDEVVETEEGAPKPHNPFKDEITLLVEPATAEKLLVGIGIEATWIQLARTDPEAFLKADADAQQNIQGAPDSDAGASGEPTQYWYMEQTLAVLPSFHTEMVPLPTTEDVFGPEE</sequence>
<proteinExistence type="predicted"/>
<feature type="compositionally biased region" description="Acidic residues" evidence="1">
    <location>
        <begin position="494"/>
        <end position="503"/>
    </location>
</feature>
<gene>
    <name evidence="2" type="ORF">PYCCODRAFT_1364032</name>
</gene>
<dbReference type="EMBL" id="KZ084096">
    <property type="protein sequence ID" value="OSD04489.1"/>
    <property type="molecule type" value="Genomic_DNA"/>
</dbReference>
<dbReference type="GO" id="GO:0031047">
    <property type="term" value="P:regulatory ncRNA-mediated gene silencing"/>
    <property type="evidence" value="ECO:0007669"/>
    <property type="project" value="InterPro"/>
</dbReference>
<name>A0A1Y2ITL8_TRAC3</name>
<evidence type="ECO:0000313" key="3">
    <source>
        <dbReference type="Proteomes" id="UP000193067"/>
    </source>
</evidence>
<evidence type="ECO:0000256" key="1">
    <source>
        <dbReference type="SAM" id="MobiDB-lite"/>
    </source>
</evidence>
<dbReference type="STRING" id="1353009.A0A1Y2ITL8"/>
<dbReference type="InterPro" id="IPR018606">
    <property type="entry name" value="Arb1"/>
</dbReference>
<evidence type="ECO:0000313" key="2">
    <source>
        <dbReference type="EMBL" id="OSD04489.1"/>
    </source>
</evidence>
<protein>
    <submittedName>
        <fullName evidence="2">Uncharacterized protein</fullName>
    </submittedName>
</protein>
<dbReference type="OrthoDB" id="435402at2759"/>
<organism evidence="2 3">
    <name type="scientific">Trametes coccinea (strain BRFM310)</name>
    <name type="common">Pycnoporus coccineus</name>
    <dbReference type="NCBI Taxonomy" id="1353009"/>
    <lineage>
        <taxon>Eukaryota</taxon>
        <taxon>Fungi</taxon>
        <taxon>Dikarya</taxon>
        <taxon>Basidiomycota</taxon>
        <taxon>Agaricomycotina</taxon>
        <taxon>Agaricomycetes</taxon>
        <taxon>Polyporales</taxon>
        <taxon>Polyporaceae</taxon>
        <taxon>Trametes</taxon>
    </lineage>
</organism>
<feature type="region of interest" description="Disordered" evidence="1">
    <location>
        <begin position="104"/>
        <end position="128"/>
    </location>
</feature>
<feature type="compositionally biased region" description="Acidic residues" evidence="1">
    <location>
        <begin position="108"/>
        <end position="120"/>
    </location>
</feature>
<dbReference type="Pfam" id="PF09692">
    <property type="entry name" value="Arb1"/>
    <property type="match status" value="1"/>
</dbReference>
<dbReference type="AlphaFoldDB" id="A0A1Y2ITL8"/>